<evidence type="ECO:0000313" key="2">
    <source>
        <dbReference type="Proteomes" id="UP000001357"/>
    </source>
</evidence>
<dbReference type="Proteomes" id="UP000001357">
    <property type="component" value="Unassembled WGS sequence"/>
</dbReference>
<evidence type="ECO:0008006" key="3">
    <source>
        <dbReference type="Google" id="ProtNLM"/>
    </source>
</evidence>
<proteinExistence type="predicted"/>
<dbReference type="AlphaFoldDB" id="A9V4N5"/>
<dbReference type="OMA" id="MCCSATH"/>
<dbReference type="InParanoid" id="A9V4N5"/>
<dbReference type="KEGG" id="mbr:MONBRDRAFT_37931"/>
<gene>
    <name evidence="1" type="ORF">MONBRDRAFT_37931</name>
</gene>
<reference evidence="1 2" key="1">
    <citation type="journal article" date="2008" name="Nature">
        <title>The genome of the choanoflagellate Monosiga brevicollis and the origin of metazoans.</title>
        <authorList>
            <consortium name="JGI Sequencing"/>
            <person name="King N."/>
            <person name="Westbrook M.J."/>
            <person name="Young S.L."/>
            <person name="Kuo A."/>
            <person name="Abedin M."/>
            <person name="Chapman J."/>
            <person name="Fairclough S."/>
            <person name="Hellsten U."/>
            <person name="Isogai Y."/>
            <person name="Letunic I."/>
            <person name="Marr M."/>
            <person name="Pincus D."/>
            <person name="Putnam N."/>
            <person name="Rokas A."/>
            <person name="Wright K.J."/>
            <person name="Zuzow R."/>
            <person name="Dirks W."/>
            <person name="Good M."/>
            <person name="Goodstein D."/>
            <person name="Lemons D."/>
            <person name="Li W."/>
            <person name="Lyons J.B."/>
            <person name="Morris A."/>
            <person name="Nichols S."/>
            <person name="Richter D.J."/>
            <person name="Salamov A."/>
            <person name="Bork P."/>
            <person name="Lim W.A."/>
            <person name="Manning G."/>
            <person name="Miller W.T."/>
            <person name="McGinnis W."/>
            <person name="Shapiro H."/>
            <person name="Tjian R."/>
            <person name="Grigoriev I.V."/>
            <person name="Rokhsar D."/>
        </authorList>
    </citation>
    <scope>NUCLEOTIDE SEQUENCE [LARGE SCALE GENOMIC DNA]</scope>
    <source>
        <strain evidence="2">MX1 / ATCC 50154</strain>
    </source>
</reference>
<dbReference type="RefSeq" id="XP_001747660.1">
    <property type="nucleotide sequence ID" value="XM_001747608.1"/>
</dbReference>
<keyword evidence="2" id="KW-1185">Reference proteome</keyword>
<accession>A9V4N5</accession>
<protein>
    <recommendedName>
        <fullName evidence="3">DUF304 domain-containing protein</fullName>
    </recommendedName>
</protein>
<dbReference type="EMBL" id="CH991559">
    <property type="protein sequence ID" value="EDQ87400.1"/>
    <property type="molecule type" value="Genomic_DNA"/>
</dbReference>
<name>A9V4N5_MONBE</name>
<organism evidence="1 2">
    <name type="scientific">Monosiga brevicollis</name>
    <name type="common">Choanoflagellate</name>
    <dbReference type="NCBI Taxonomy" id="81824"/>
    <lineage>
        <taxon>Eukaryota</taxon>
        <taxon>Choanoflagellata</taxon>
        <taxon>Craspedida</taxon>
        <taxon>Salpingoecidae</taxon>
        <taxon>Monosiga</taxon>
    </lineage>
</organism>
<evidence type="ECO:0000313" key="1">
    <source>
        <dbReference type="EMBL" id="EDQ87400.1"/>
    </source>
</evidence>
<dbReference type="GeneID" id="5892989"/>
<sequence length="148" mass="16651">MSSVVACHECNKPVHNRFCTHCGAQSKAWSSKKIEGAPTTIVFDKTLYPYCLFSCLFCCPLRVVISNKRVDTSHGWCMSNLDVIDLRRITEIEFDRTVCGLCLGRGTITIHASDETNPVTKISCFRAKQVYKDLRTAWNKAKLNTVVS</sequence>